<evidence type="ECO:0000256" key="2">
    <source>
        <dbReference type="ARBA" id="ARBA00023315"/>
    </source>
</evidence>
<keyword evidence="3" id="KW-0812">Transmembrane</keyword>
<dbReference type="RefSeq" id="WP_113055107.1">
    <property type="nucleotide sequence ID" value="NZ_QEVW01000015.1"/>
</dbReference>
<keyword evidence="3" id="KW-0472">Membrane</keyword>
<dbReference type="SUPFAM" id="SSF53901">
    <property type="entry name" value="Thiolase-like"/>
    <property type="match status" value="1"/>
</dbReference>
<reference evidence="5 6" key="1">
    <citation type="submission" date="2018-04" db="EMBL/GenBank/DDBJ databases">
        <title>Paenibacillus taichungensis Genome sequencing and assembly.</title>
        <authorList>
            <person name="Xu J."/>
            <person name="Rensing C."/>
            <person name="Mazhar H.S."/>
        </authorList>
    </citation>
    <scope>NUCLEOTIDE SEQUENCE [LARGE SCALE GENOMIC DNA]</scope>
    <source>
        <strain evidence="5 6">NC1</strain>
    </source>
</reference>
<evidence type="ECO:0000313" key="6">
    <source>
        <dbReference type="Proteomes" id="UP000250642"/>
    </source>
</evidence>
<keyword evidence="2" id="KW-0012">Acyltransferase</keyword>
<dbReference type="Gene3D" id="3.40.47.10">
    <property type="match status" value="2"/>
</dbReference>
<evidence type="ECO:0000256" key="3">
    <source>
        <dbReference type="SAM" id="Phobius"/>
    </source>
</evidence>
<dbReference type="PANTHER" id="PTHR34069">
    <property type="entry name" value="3-OXOACYL-[ACYL-CARRIER-PROTEIN] SYNTHASE 3"/>
    <property type="match status" value="1"/>
</dbReference>
<gene>
    <name evidence="5" type="ORF">DC345_22950</name>
</gene>
<dbReference type="InterPro" id="IPR016039">
    <property type="entry name" value="Thiolase-like"/>
</dbReference>
<feature type="transmembrane region" description="Helical" evidence="3">
    <location>
        <begin position="290"/>
        <end position="310"/>
    </location>
</feature>
<dbReference type="PANTHER" id="PTHR34069:SF2">
    <property type="entry name" value="BETA-KETOACYL-[ACYL-CARRIER-PROTEIN] SYNTHASE III"/>
    <property type="match status" value="1"/>
</dbReference>
<proteinExistence type="predicted"/>
<feature type="domain" description="Beta-ketoacyl-[acyl-carrier-protein] synthase III C-terminal" evidence="4">
    <location>
        <begin position="220"/>
        <end position="308"/>
    </location>
</feature>
<sequence>MHIRQIWSYIPEHIVPIRELNDALGLNTAQTKVLEKIHGLKQVRQDRDGDLAALLGHVLTQVVTHQEVAPASIKYIIYCHTIQENFPFPMKVLQGLKRAYGLQHAIAFSLTQQNCASGLVALNVAETLLPSLEADDHILILTGEKTFSPVVQLIPNTTVMGEAAAAVLVGNNGDGSRLVGLTNITLGQYCNVLTGNPRLQREFQEIYTPRLCDAILEAVEQAGLALQDIRYIVPHNVNLSSWKKVAARLSYPLERIYTSNVQEIGHCFCSDPYINLQAVLEQELLQPDDYYLLVTVGLGVTFSVAVMQYAGIGGDGRDDSFDRFFEQVEVGVNGSA</sequence>
<dbReference type="InterPro" id="IPR013747">
    <property type="entry name" value="ACP_syn_III_C"/>
</dbReference>
<dbReference type="Proteomes" id="UP000250642">
    <property type="component" value="Unassembled WGS sequence"/>
</dbReference>
<comment type="caution">
    <text evidence="5">The sequence shown here is derived from an EMBL/GenBank/DDBJ whole genome shotgun (WGS) entry which is preliminary data.</text>
</comment>
<organism evidence="5 6">
    <name type="scientific">Paenibacillus taichungensis</name>
    <dbReference type="NCBI Taxonomy" id="484184"/>
    <lineage>
        <taxon>Bacteria</taxon>
        <taxon>Bacillati</taxon>
        <taxon>Bacillota</taxon>
        <taxon>Bacilli</taxon>
        <taxon>Bacillales</taxon>
        <taxon>Paenibacillaceae</taxon>
        <taxon>Paenibacillus</taxon>
    </lineage>
</organism>
<keyword evidence="1" id="KW-0808">Transferase</keyword>
<keyword evidence="3" id="KW-1133">Transmembrane helix</keyword>
<accession>A0A329QIL5</accession>
<evidence type="ECO:0000259" key="4">
    <source>
        <dbReference type="Pfam" id="PF08541"/>
    </source>
</evidence>
<evidence type="ECO:0000256" key="1">
    <source>
        <dbReference type="ARBA" id="ARBA00022679"/>
    </source>
</evidence>
<dbReference type="Pfam" id="PF08541">
    <property type="entry name" value="ACP_syn_III_C"/>
    <property type="match status" value="1"/>
</dbReference>
<dbReference type="GO" id="GO:0016746">
    <property type="term" value="F:acyltransferase activity"/>
    <property type="evidence" value="ECO:0007669"/>
    <property type="project" value="UniProtKB-KW"/>
</dbReference>
<name>A0A329QIL5_9BACL</name>
<dbReference type="EMBL" id="QEVW01000015">
    <property type="protein sequence ID" value="RAW12180.1"/>
    <property type="molecule type" value="Genomic_DNA"/>
</dbReference>
<dbReference type="GO" id="GO:0044550">
    <property type="term" value="P:secondary metabolite biosynthetic process"/>
    <property type="evidence" value="ECO:0007669"/>
    <property type="project" value="TreeGrafter"/>
</dbReference>
<dbReference type="AlphaFoldDB" id="A0A329QIL5"/>
<protein>
    <submittedName>
        <fullName evidence="5">3-oxoacyl-ACP synthase</fullName>
    </submittedName>
</protein>
<evidence type="ECO:0000313" key="5">
    <source>
        <dbReference type="EMBL" id="RAW12180.1"/>
    </source>
</evidence>